<keyword evidence="1" id="KW-1185">Reference proteome</keyword>
<protein>
    <submittedName>
        <fullName evidence="2">Uncharacterized protein</fullName>
    </submittedName>
</protein>
<sequence length="79" mass="9070">MNCSKIIRVSYRSINPIRFRSSLNSASKSSKNKSVSTAQVICNCPTLRKKLGLNEMEKELKKEVKKEPEKKTDINKKQK</sequence>
<proteinExistence type="predicted"/>
<dbReference type="Proteomes" id="UP000887540">
    <property type="component" value="Unplaced"/>
</dbReference>
<accession>A0A914E1E4</accession>
<evidence type="ECO:0000313" key="1">
    <source>
        <dbReference type="Proteomes" id="UP000887540"/>
    </source>
</evidence>
<dbReference type="AlphaFoldDB" id="A0A914E1E4"/>
<organism evidence="1 2">
    <name type="scientific">Acrobeloides nanus</name>
    <dbReference type="NCBI Taxonomy" id="290746"/>
    <lineage>
        <taxon>Eukaryota</taxon>
        <taxon>Metazoa</taxon>
        <taxon>Ecdysozoa</taxon>
        <taxon>Nematoda</taxon>
        <taxon>Chromadorea</taxon>
        <taxon>Rhabditida</taxon>
        <taxon>Tylenchina</taxon>
        <taxon>Cephalobomorpha</taxon>
        <taxon>Cephaloboidea</taxon>
        <taxon>Cephalobidae</taxon>
        <taxon>Acrobeloides</taxon>
    </lineage>
</organism>
<reference evidence="2" key="1">
    <citation type="submission" date="2022-11" db="UniProtKB">
        <authorList>
            <consortium name="WormBaseParasite"/>
        </authorList>
    </citation>
    <scope>IDENTIFICATION</scope>
</reference>
<name>A0A914E1E4_9BILA</name>
<dbReference type="WBParaSite" id="ACRNAN_scaffold4959.g10493.t1">
    <property type="protein sequence ID" value="ACRNAN_scaffold4959.g10493.t1"/>
    <property type="gene ID" value="ACRNAN_scaffold4959.g10493"/>
</dbReference>
<evidence type="ECO:0000313" key="2">
    <source>
        <dbReference type="WBParaSite" id="ACRNAN_scaffold4959.g10493.t1"/>
    </source>
</evidence>